<dbReference type="RefSeq" id="WP_343064059.1">
    <property type="nucleotide sequence ID" value="NZ_CBCSFZ010000006.1"/>
</dbReference>
<dbReference type="PANTHER" id="PTHR46323:SF2">
    <property type="entry name" value="BETA-GALACTOSIDASE"/>
    <property type="match status" value="1"/>
</dbReference>
<dbReference type="PROSITE" id="PS00719">
    <property type="entry name" value="GLYCOSYL_HYDROL_F2_1"/>
    <property type="match status" value="1"/>
</dbReference>
<evidence type="ECO:0000256" key="7">
    <source>
        <dbReference type="ARBA" id="ARBA00032230"/>
    </source>
</evidence>
<dbReference type="SUPFAM" id="SSF74650">
    <property type="entry name" value="Galactose mutarotase-like"/>
    <property type="match status" value="1"/>
</dbReference>
<dbReference type="GO" id="GO:0004565">
    <property type="term" value="F:beta-galactosidase activity"/>
    <property type="evidence" value="ECO:0007669"/>
    <property type="project" value="UniProtKB-EC"/>
</dbReference>
<dbReference type="InterPro" id="IPR023230">
    <property type="entry name" value="Glyco_hydro_2_CS"/>
</dbReference>
<feature type="region of interest" description="Disordered" evidence="8">
    <location>
        <begin position="718"/>
        <end position="740"/>
    </location>
</feature>
<evidence type="ECO:0000256" key="6">
    <source>
        <dbReference type="ARBA" id="ARBA00023295"/>
    </source>
</evidence>
<keyword evidence="5 10" id="KW-0378">Hydrolase</keyword>
<evidence type="ECO:0000256" key="1">
    <source>
        <dbReference type="ARBA" id="ARBA00001412"/>
    </source>
</evidence>
<comment type="catalytic activity">
    <reaction evidence="1">
        <text>Hydrolysis of terminal non-reducing beta-D-galactose residues in beta-D-galactosides.</text>
        <dbReference type="EC" id="3.2.1.23"/>
    </reaction>
</comment>
<dbReference type="EMBL" id="JACHWP010000003">
    <property type="protein sequence ID" value="MBB3023172.1"/>
    <property type="molecule type" value="Genomic_DNA"/>
</dbReference>
<evidence type="ECO:0000256" key="4">
    <source>
        <dbReference type="ARBA" id="ARBA00013303"/>
    </source>
</evidence>
<dbReference type="GO" id="GO:0005990">
    <property type="term" value="P:lactose catabolic process"/>
    <property type="evidence" value="ECO:0007669"/>
    <property type="project" value="TreeGrafter"/>
</dbReference>
<dbReference type="Gene3D" id="3.20.20.80">
    <property type="entry name" value="Glycosidases"/>
    <property type="match status" value="1"/>
</dbReference>
<evidence type="ECO:0000256" key="2">
    <source>
        <dbReference type="ARBA" id="ARBA00007401"/>
    </source>
</evidence>
<keyword evidence="11" id="KW-1185">Reference proteome</keyword>
<evidence type="ECO:0000256" key="3">
    <source>
        <dbReference type="ARBA" id="ARBA00012756"/>
    </source>
</evidence>
<name>A0A839QSZ2_9MICO</name>
<evidence type="ECO:0000313" key="11">
    <source>
        <dbReference type="Proteomes" id="UP000568050"/>
    </source>
</evidence>
<dbReference type="PANTHER" id="PTHR46323">
    <property type="entry name" value="BETA-GALACTOSIDASE"/>
    <property type="match status" value="1"/>
</dbReference>
<dbReference type="InterPro" id="IPR006103">
    <property type="entry name" value="Glyco_hydro_2_cat"/>
</dbReference>
<dbReference type="GO" id="GO:0009341">
    <property type="term" value="C:beta-galactosidase complex"/>
    <property type="evidence" value="ECO:0007669"/>
    <property type="project" value="InterPro"/>
</dbReference>
<dbReference type="SUPFAM" id="SSF49303">
    <property type="entry name" value="beta-Galactosidase/glucuronidase domain"/>
    <property type="match status" value="2"/>
</dbReference>
<feature type="domain" description="Beta galactosidase small chain/" evidence="9">
    <location>
        <begin position="757"/>
        <end position="1022"/>
    </location>
</feature>
<evidence type="ECO:0000313" key="10">
    <source>
        <dbReference type="EMBL" id="MBB3023172.1"/>
    </source>
</evidence>
<dbReference type="InterPro" id="IPR006101">
    <property type="entry name" value="Glyco_hydro_2"/>
</dbReference>
<reference evidence="10 11" key="1">
    <citation type="submission" date="2020-08" db="EMBL/GenBank/DDBJ databases">
        <title>Sequencing the genomes of 1000 actinobacteria strains.</title>
        <authorList>
            <person name="Klenk H.-P."/>
        </authorList>
    </citation>
    <scope>NUCLEOTIDE SEQUENCE [LARGE SCALE GENOMIC DNA]</scope>
    <source>
        <strain evidence="10 11">DSM 23040</strain>
    </source>
</reference>
<dbReference type="InterPro" id="IPR008979">
    <property type="entry name" value="Galactose-bd-like_sf"/>
</dbReference>
<comment type="caution">
    <text evidence="10">The sequence shown here is derived from an EMBL/GenBank/DDBJ whole genome shotgun (WGS) entry which is preliminary data.</text>
</comment>
<dbReference type="GO" id="GO:0030246">
    <property type="term" value="F:carbohydrate binding"/>
    <property type="evidence" value="ECO:0007669"/>
    <property type="project" value="InterPro"/>
</dbReference>
<accession>A0A839QSZ2</accession>
<keyword evidence="6 10" id="KW-0326">Glycosidase</keyword>
<dbReference type="Pfam" id="PF02836">
    <property type="entry name" value="Glyco_hydro_2_C"/>
    <property type="match status" value="1"/>
</dbReference>
<dbReference type="InterPro" id="IPR023232">
    <property type="entry name" value="Glyco_hydro_2_AS"/>
</dbReference>
<dbReference type="InterPro" id="IPR014718">
    <property type="entry name" value="GH-type_carb-bd"/>
</dbReference>
<dbReference type="InterPro" id="IPR011013">
    <property type="entry name" value="Gal_mutarotase_sf_dom"/>
</dbReference>
<dbReference type="PRINTS" id="PR00132">
    <property type="entry name" value="GLHYDRLASE2"/>
</dbReference>
<dbReference type="InterPro" id="IPR004199">
    <property type="entry name" value="B-gal_small/dom_5"/>
</dbReference>
<dbReference type="EC" id="3.2.1.23" evidence="3"/>
<dbReference type="InterPro" id="IPR050347">
    <property type="entry name" value="Bact_Beta-galactosidase"/>
</dbReference>
<dbReference type="Gene3D" id="2.70.98.10">
    <property type="match status" value="1"/>
</dbReference>
<evidence type="ECO:0000256" key="8">
    <source>
        <dbReference type="SAM" id="MobiDB-lite"/>
    </source>
</evidence>
<dbReference type="InterPro" id="IPR013783">
    <property type="entry name" value="Ig-like_fold"/>
</dbReference>
<dbReference type="Pfam" id="PF02929">
    <property type="entry name" value="Bgal_small_N"/>
    <property type="match status" value="1"/>
</dbReference>
<organism evidence="10 11">
    <name type="scientific">Helcobacillus massiliensis</name>
    <dbReference type="NCBI Taxonomy" id="521392"/>
    <lineage>
        <taxon>Bacteria</taxon>
        <taxon>Bacillati</taxon>
        <taxon>Actinomycetota</taxon>
        <taxon>Actinomycetes</taxon>
        <taxon>Micrococcales</taxon>
        <taxon>Dermabacteraceae</taxon>
        <taxon>Helcobacillus</taxon>
    </lineage>
</organism>
<dbReference type="SMART" id="SM01038">
    <property type="entry name" value="Bgal_small_N"/>
    <property type="match status" value="1"/>
</dbReference>
<evidence type="ECO:0000259" key="9">
    <source>
        <dbReference type="SMART" id="SM01038"/>
    </source>
</evidence>
<dbReference type="InterPro" id="IPR017853">
    <property type="entry name" value="GH"/>
</dbReference>
<dbReference type="Gene3D" id="2.60.120.260">
    <property type="entry name" value="Galactose-binding domain-like"/>
    <property type="match status" value="1"/>
</dbReference>
<dbReference type="InterPro" id="IPR006104">
    <property type="entry name" value="Glyco_hydro_2_N"/>
</dbReference>
<dbReference type="Gene3D" id="2.60.40.10">
    <property type="entry name" value="Immunoglobulins"/>
    <property type="match status" value="2"/>
</dbReference>
<proteinExistence type="inferred from homology"/>
<sequence length="1025" mass="112006">MSTLPIPDIHTGEGRLAPRAWLRSDAPELSLDGDWAFRFAPDGERFGEKTSIRVPGMWQLQGHGAPQYTNFIYPFPLDVPHVPSENPTGDYLRTFELPAQWGSALADGARVFLRFDGVDSHGQVEVNGTRLGATAGSRLTQEFDVTEALTSGENSLRVLVRQWSANSYVEDQDMFWLSGIFRSVTLLLRPAGGLHDLTVSTDFDAAAGTGSLSIRPDLLTASVGTVISGLEEHEAAQQVPPERIELVIEELGIRRVLTAGETTTVDMGNVEPWSAETPRLYDALVRTPSECVSVRLGFRRVERVGERILVNGQRVVFRGVNRHEVDAVTGRTQNPANEDRDLELMKQHNVNAVRTSHYPPHPRFIERCDELGLYVICEGDFEAHGFHLDRTESDDRGTQRRPANDPRFEKTLVERTRRFLHRDKNHASIIMWSIGNESSTGTVTDAMCAAVREMDDGRLLIYEQDYLGRTVDVHSLMYPDHRRSEAIGARNIDDDLVDLLMRLCLDAGVDADMDTVRSARAWSLPFLWIEYAHAMGNGAGALKEYWDLVWRYEALHGGFIWEWIDHALLTTTADGTEVYGYGGDFGERIHDGNFVADGLVLPDRSPSPALLDMKQVYAPIAFGFEDADGSVQLRIRNQYAFLSTDHLRVELSIDEQRTWSELEMEPVPAGGDALVPVPNGEVVTVRAVLRDADAVLPRALPAGHVVSIADRVALRAPSAPAAPSSTGTAPSAPAAGACSASAASPALPEDAADGTWRLGPARFDRHGSLVRLGNLPVTWAGVDLTRAPVDNERAFTWTGLETRWRAVCLDVAQLRLASAEADGASLRFAKRLGLPGTGIGADIRETWTADSGGVHVAVDVEFDGWPDDLPVPRIGYTLAIDAAPAAGDDAVTYRGYGPFERYPDTGSGTTFATWRRSIAQMSTPYVFPQENGNRHGVRSAQIRTAAGVLGLRTDSGLGLAVRPWSSAELDRAQHDGELRPDGRTWVTLSAALHGVGSAACGPGPLDQHLLMARPASFGFALSPEH</sequence>
<dbReference type="AlphaFoldDB" id="A0A839QSZ2"/>
<dbReference type="Proteomes" id="UP000568050">
    <property type="component" value="Unassembled WGS sequence"/>
</dbReference>
<comment type="similarity">
    <text evidence="2">Belongs to the glycosyl hydrolase 2 family.</text>
</comment>
<dbReference type="InterPro" id="IPR036156">
    <property type="entry name" value="Beta-gal/glucu_dom_sf"/>
</dbReference>
<dbReference type="SUPFAM" id="SSF49785">
    <property type="entry name" value="Galactose-binding domain-like"/>
    <property type="match status" value="1"/>
</dbReference>
<dbReference type="PROSITE" id="PS00608">
    <property type="entry name" value="GLYCOSYL_HYDROL_F2_2"/>
    <property type="match status" value="1"/>
</dbReference>
<evidence type="ECO:0000256" key="5">
    <source>
        <dbReference type="ARBA" id="ARBA00022801"/>
    </source>
</evidence>
<dbReference type="SUPFAM" id="SSF51445">
    <property type="entry name" value="(Trans)glycosidases"/>
    <property type="match status" value="1"/>
</dbReference>
<dbReference type="Pfam" id="PF02837">
    <property type="entry name" value="Glyco_hydro_2_N"/>
    <property type="match status" value="1"/>
</dbReference>
<protein>
    <recommendedName>
        <fullName evidence="4">Beta-galactosidase</fullName>
        <ecNumber evidence="3">3.2.1.23</ecNumber>
    </recommendedName>
    <alternativeName>
        <fullName evidence="7">Lactase</fullName>
    </alternativeName>
</protein>
<gene>
    <name evidence="10" type="ORF">FHX50_001457</name>
</gene>